<dbReference type="RefSeq" id="WP_173192089.1">
    <property type="nucleotide sequence ID" value="NZ_JABETK010000002.1"/>
</dbReference>
<evidence type="ECO:0000256" key="1">
    <source>
        <dbReference type="ARBA" id="ARBA00022801"/>
    </source>
</evidence>
<dbReference type="PANTHER" id="PTHR48081:SF8">
    <property type="entry name" value="ALPHA_BETA HYDROLASE FOLD-3 DOMAIN-CONTAINING PROTEIN-RELATED"/>
    <property type="match status" value="1"/>
</dbReference>
<feature type="domain" description="Alpha/beta hydrolase fold-3" evidence="2">
    <location>
        <begin position="75"/>
        <end position="272"/>
    </location>
</feature>
<dbReference type="Pfam" id="PF07859">
    <property type="entry name" value="Abhydrolase_3"/>
    <property type="match status" value="1"/>
</dbReference>
<dbReference type="Gene3D" id="3.40.50.1820">
    <property type="entry name" value="alpha/beta hydrolase"/>
    <property type="match status" value="1"/>
</dbReference>
<dbReference type="InterPro" id="IPR050300">
    <property type="entry name" value="GDXG_lipolytic_enzyme"/>
</dbReference>
<accession>A0ABV3WY71</accession>
<sequence>MSIKSHLAAFVLRHTRKKAFQSAEGLHAWIEKSRKTQDHRPPVKAAETLDITQRQVEGDVVYEARPKGKDASRRILYLHGGAYCFELTSFHWKLIAELATRLGAHVTVPVYPLAPEHDFHEIYAMTTAVYREVMGEGVKVAIAGDSAGGNMALVLTMMAAENGWPIADRLALISPGLDMTLANPETLNVARIDPWLGVPGGTEAVRIYAAGIDYADWRISPLYGDLSILPPTLLFSGTRDMLYPDSVVFTEKANEAGADVRLVVGKGMFHVWPLIDMPEARVARTQMVEFLSA</sequence>
<dbReference type="Proteomes" id="UP001559025">
    <property type="component" value="Unassembled WGS sequence"/>
</dbReference>
<proteinExistence type="predicted"/>
<name>A0ABV3WY71_9HYPH</name>
<evidence type="ECO:0000313" key="3">
    <source>
        <dbReference type="EMBL" id="MEX4009549.1"/>
    </source>
</evidence>
<reference evidence="3 4" key="1">
    <citation type="submission" date="2024-01" db="EMBL/GenBank/DDBJ databases">
        <title>New evidence supports the origin of RcGTA from prophage.</title>
        <authorList>
            <person name="Xu Y."/>
            <person name="Liu B."/>
            <person name="Chen F."/>
        </authorList>
    </citation>
    <scope>NUCLEOTIDE SEQUENCE [LARGE SCALE GENOMIC DNA]</scope>
    <source>
        <strain evidence="3 4">CBW1107-2</strain>
    </source>
</reference>
<keyword evidence="4" id="KW-1185">Reference proteome</keyword>
<dbReference type="InterPro" id="IPR029058">
    <property type="entry name" value="AB_hydrolase_fold"/>
</dbReference>
<dbReference type="SUPFAM" id="SSF53474">
    <property type="entry name" value="alpha/beta-Hydrolases"/>
    <property type="match status" value="1"/>
</dbReference>
<protein>
    <submittedName>
        <fullName evidence="3">Alpha/beta hydrolase</fullName>
    </submittedName>
</protein>
<organism evidence="3 4">
    <name type="scientific">Neoaquamicrobium sediminum</name>
    <dbReference type="NCBI Taxonomy" id="1849104"/>
    <lineage>
        <taxon>Bacteria</taxon>
        <taxon>Pseudomonadati</taxon>
        <taxon>Pseudomonadota</taxon>
        <taxon>Alphaproteobacteria</taxon>
        <taxon>Hyphomicrobiales</taxon>
        <taxon>Phyllobacteriaceae</taxon>
        <taxon>Neoaquamicrobium</taxon>
    </lineage>
</organism>
<dbReference type="PANTHER" id="PTHR48081">
    <property type="entry name" value="AB HYDROLASE SUPERFAMILY PROTEIN C4A8.06C"/>
    <property type="match status" value="1"/>
</dbReference>
<dbReference type="InterPro" id="IPR013094">
    <property type="entry name" value="AB_hydrolase_3"/>
</dbReference>
<dbReference type="EMBL" id="JAZHFV010000006">
    <property type="protein sequence ID" value="MEX4009549.1"/>
    <property type="molecule type" value="Genomic_DNA"/>
</dbReference>
<evidence type="ECO:0000259" key="2">
    <source>
        <dbReference type="Pfam" id="PF07859"/>
    </source>
</evidence>
<keyword evidence="1 3" id="KW-0378">Hydrolase</keyword>
<dbReference type="GO" id="GO:0016787">
    <property type="term" value="F:hydrolase activity"/>
    <property type="evidence" value="ECO:0007669"/>
    <property type="project" value="UniProtKB-KW"/>
</dbReference>
<evidence type="ECO:0000313" key="4">
    <source>
        <dbReference type="Proteomes" id="UP001559025"/>
    </source>
</evidence>
<comment type="caution">
    <text evidence="3">The sequence shown here is derived from an EMBL/GenBank/DDBJ whole genome shotgun (WGS) entry which is preliminary data.</text>
</comment>
<gene>
    <name evidence="3" type="ORF">V1479_19730</name>
</gene>